<organism evidence="1 2">
    <name type="scientific">Marinomonas primoryensis</name>
    <dbReference type="NCBI Taxonomy" id="178399"/>
    <lineage>
        <taxon>Bacteria</taxon>
        <taxon>Pseudomonadati</taxon>
        <taxon>Pseudomonadota</taxon>
        <taxon>Gammaproteobacteria</taxon>
        <taxon>Oceanospirillales</taxon>
        <taxon>Oceanospirillaceae</taxon>
        <taxon>Marinomonas</taxon>
    </lineage>
</organism>
<evidence type="ECO:0000313" key="2">
    <source>
        <dbReference type="Proteomes" id="UP000249898"/>
    </source>
</evidence>
<name>A0A2Z4PMS5_9GAMM</name>
<gene>
    <name evidence="1" type="ORF">A8139_01425</name>
</gene>
<dbReference type="Proteomes" id="UP000249898">
    <property type="component" value="Chromosome"/>
</dbReference>
<proteinExistence type="predicted"/>
<dbReference type="EMBL" id="CP016181">
    <property type="protein sequence ID" value="AWX98801.1"/>
    <property type="molecule type" value="Genomic_DNA"/>
</dbReference>
<dbReference type="NCBIfam" id="TIGR02646">
    <property type="entry name" value="retron system putative HNH endonuclease"/>
    <property type="match status" value="1"/>
</dbReference>
<reference evidence="1 2" key="1">
    <citation type="submission" date="2016-06" db="EMBL/GenBank/DDBJ databases">
        <title>The sequenced genome of the ice-adhering bacterium Marinomonas primoryensis, from Antarctica.</title>
        <authorList>
            <person name="Graham L."/>
            <person name="Vance T.D.R."/>
            <person name="Davies P.L."/>
        </authorList>
    </citation>
    <scope>NUCLEOTIDE SEQUENCE [LARGE SCALE GENOMIC DNA]</scope>
    <source>
        <strain evidence="1 2">AceL</strain>
    </source>
</reference>
<dbReference type="InterPro" id="IPR013467">
    <property type="entry name" value="HNH78-like"/>
</dbReference>
<dbReference type="InterPro" id="IPR053575">
    <property type="entry name" value="Retron_Ec78_HNH_endo"/>
</dbReference>
<protein>
    <submittedName>
        <fullName evidence="1">TIGR02646 family protein</fullName>
    </submittedName>
</protein>
<accession>A0A2Z4PMS5</accession>
<dbReference type="NCBIfam" id="NF041761">
    <property type="entry name" value="PtuB"/>
    <property type="match status" value="1"/>
</dbReference>
<dbReference type="RefSeq" id="WP_112135067.1">
    <property type="nucleotide sequence ID" value="NZ_CP016181.1"/>
</dbReference>
<dbReference type="OrthoDB" id="4427988at2"/>
<dbReference type="AlphaFoldDB" id="A0A2Z4PMS5"/>
<sequence length="221" mass="25508">MRKLERPIDPPPCLEELDSEFNQWSDVDKAQIWSYFDPMQHGFCCYCEKVAIKGNGHIEHFYHKGKKGKIATYQKLTFDWNNLFGCCGSEFSDTCGHYKDSGGKKNGPGLYDPQQIIKPDIDDPTVFFCFTNEGEILVKDTLNEADSFRAQETIRVLRLDFEPLVDQRKRLIDRVRSEYELIFNSSNDGAILEQDLSNLIESIKSHEFQTAVLDVYNLSDQ</sequence>
<evidence type="ECO:0000313" key="1">
    <source>
        <dbReference type="EMBL" id="AWX98801.1"/>
    </source>
</evidence>